<name>A0AAX4P4K0_9CHLO</name>
<dbReference type="AlphaFoldDB" id="A0AAX4P4K0"/>
<proteinExistence type="predicted"/>
<evidence type="ECO:0000313" key="1">
    <source>
        <dbReference type="EMBL" id="WZN60834.1"/>
    </source>
</evidence>
<reference evidence="1 2" key="1">
    <citation type="submission" date="2024-03" db="EMBL/GenBank/DDBJ databases">
        <title>Complete genome sequence of the green alga Chloropicon roscoffensis RCC1871.</title>
        <authorList>
            <person name="Lemieux C."/>
            <person name="Pombert J.-F."/>
            <person name="Otis C."/>
            <person name="Turmel M."/>
        </authorList>
    </citation>
    <scope>NUCLEOTIDE SEQUENCE [LARGE SCALE GENOMIC DNA]</scope>
    <source>
        <strain evidence="1 2">RCC1871</strain>
    </source>
</reference>
<sequence>MCAARRTPHDWRSPDWNWGYARGTAHDAAFELRRKLSKREARENWIRSVDTMEWDEGLLCLALRIQRSVNYGRDSRNFGEVLDALAAGTYGSATCAEPELLAALRGKLGEADGLDREGEDGRDVLVACLQKLGFVDDGL</sequence>
<dbReference type="EMBL" id="CP151503">
    <property type="protein sequence ID" value="WZN60834.1"/>
    <property type="molecule type" value="Genomic_DNA"/>
</dbReference>
<organism evidence="1 2">
    <name type="scientific">Chloropicon roscoffensis</name>
    <dbReference type="NCBI Taxonomy" id="1461544"/>
    <lineage>
        <taxon>Eukaryota</taxon>
        <taxon>Viridiplantae</taxon>
        <taxon>Chlorophyta</taxon>
        <taxon>Chloropicophyceae</taxon>
        <taxon>Chloropicales</taxon>
        <taxon>Chloropicaceae</taxon>
        <taxon>Chloropicon</taxon>
    </lineage>
</organism>
<keyword evidence="2" id="KW-1185">Reference proteome</keyword>
<evidence type="ECO:0000313" key="2">
    <source>
        <dbReference type="Proteomes" id="UP001472866"/>
    </source>
</evidence>
<gene>
    <name evidence="1" type="ORF">HKI87_03g23680</name>
</gene>
<accession>A0AAX4P4K0</accession>
<protein>
    <submittedName>
        <fullName evidence="1">Uncharacterized protein</fullName>
    </submittedName>
</protein>
<dbReference type="Proteomes" id="UP001472866">
    <property type="component" value="Chromosome 03"/>
</dbReference>